<dbReference type="InterPro" id="IPR023213">
    <property type="entry name" value="CAT-like_dom_sf"/>
</dbReference>
<dbReference type="Gene3D" id="3.30.559.10">
    <property type="entry name" value="Chloramphenicol acetyltransferase-like domain"/>
    <property type="match status" value="2"/>
</dbReference>
<gene>
    <name evidence="4" type="ORF">CTI12_AA384950</name>
</gene>
<dbReference type="Pfam" id="PF02458">
    <property type="entry name" value="Transferase"/>
    <property type="match status" value="2"/>
</dbReference>
<dbReference type="GO" id="GO:0016746">
    <property type="term" value="F:acyltransferase activity"/>
    <property type="evidence" value="ECO:0007669"/>
    <property type="project" value="UniProtKB-KW"/>
</dbReference>
<comment type="similarity">
    <text evidence="1">Belongs to the plant acyltransferase family.</text>
</comment>
<dbReference type="EMBL" id="PKPP01005394">
    <property type="protein sequence ID" value="PWA60299.1"/>
    <property type="molecule type" value="Genomic_DNA"/>
</dbReference>
<keyword evidence="3" id="KW-0012">Acyltransferase</keyword>
<evidence type="ECO:0000313" key="5">
    <source>
        <dbReference type="Proteomes" id="UP000245207"/>
    </source>
</evidence>
<keyword evidence="5" id="KW-1185">Reference proteome</keyword>
<evidence type="ECO:0000256" key="1">
    <source>
        <dbReference type="ARBA" id="ARBA00009861"/>
    </source>
</evidence>
<dbReference type="OrthoDB" id="1932220at2759"/>
<protein>
    <submittedName>
        <fullName evidence="4">Transferase, Chloramphenicol acetyltransferase-like domain protein</fullName>
    </submittedName>
</protein>
<reference evidence="4 5" key="1">
    <citation type="journal article" date="2018" name="Mol. Plant">
        <title>The genome of Artemisia annua provides insight into the evolution of Asteraceae family and artemisinin biosynthesis.</title>
        <authorList>
            <person name="Shen Q."/>
            <person name="Zhang L."/>
            <person name="Liao Z."/>
            <person name="Wang S."/>
            <person name="Yan T."/>
            <person name="Shi P."/>
            <person name="Liu M."/>
            <person name="Fu X."/>
            <person name="Pan Q."/>
            <person name="Wang Y."/>
            <person name="Lv Z."/>
            <person name="Lu X."/>
            <person name="Zhang F."/>
            <person name="Jiang W."/>
            <person name="Ma Y."/>
            <person name="Chen M."/>
            <person name="Hao X."/>
            <person name="Li L."/>
            <person name="Tang Y."/>
            <person name="Lv G."/>
            <person name="Zhou Y."/>
            <person name="Sun X."/>
            <person name="Brodelius P.E."/>
            <person name="Rose J.K.C."/>
            <person name="Tang K."/>
        </authorList>
    </citation>
    <scope>NUCLEOTIDE SEQUENCE [LARGE SCALE GENOMIC DNA]</scope>
    <source>
        <strain evidence="5">cv. Huhao1</strain>
        <tissue evidence="4">Leaf</tissue>
    </source>
</reference>
<dbReference type="AlphaFoldDB" id="A0A2U1MGC8"/>
<evidence type="ECO:0000256" key="3">
    <source>
        <dbReference type="ARBA" id="ARBA00023315"/>
    </source>
</evidence>
<comment type="caution">
    <text evidence="4">The sequence shown here is derived from an EMBL/GenBank/DDBJ whole genome shotgun (WGS) entry which is preliminary data.</text>
</comment>
<dbReference type="Proteomes" id="UP000245207">
    <property type="component" value="Unassembled WGS sequence"/>
</dbReference>
<sequence>MNPFKEEFAEVDDHPLTMKWLFSAQKATRRILATQQYHLHGGSRFTRTITNSGWSELYCIRYSSLFSGYHYSTSTLFNTEECSHRLMNGNTQENNIQKVDLEVISRETIKPTSPTPHHLRTFNLSLIDKVMFDVYSPLILFLPNTNKASVKDVVTTRSKHLKEALSEVLTQFYPLAGKVMDNLHIECNDEGVYYKETRVNQTLNDFLSDPDDPKVRELMPESPRTRESSAGNFLISVQVNIFSCGGIEAARGAPQTISPSFVNSKIFPGNPCLEYSVPSKLMTSKNLTTKRFVFNSNALTLLKAQPVACSSSSRAPTRMEATTAVIWKAAAKAASTVRSFSPQSPYALLSVVNFRKRASPPLPSESFGNLIDVAGAICLPERQPDLPTLMGELRESIVKVNSDHIESMKGEKGHETINESLKNLNHLAEVTREGDCLFSSSLLNGGMYELDFGWGKPIWFYVTNAGFCRFLHLNDMLKGGGVEAIVTLSPEEMEIFERDHELLSFATVNPSPLQFLNN</sequence>
<evidence type="ECO:0000313" key="4">
    <source>
        <dbReference type="EMBL" id="PWA60299.1"/>
    </source>
</evidence>
<proteinExistence type="inferred from homology"/>
<dbReference type="PANTHER" id="PTHR31623:SF55">
    <property type="entry name" value="VINORINE SYNTHASE"/>
    <property type="match status" value="1"/>
</dbReference>
<keyword evidence="2 4" id="KW-0808">Transferase</keyword>
<dbReference type="STRING" id="35608.A0A2U1MGC8"/>
<name>A0A2U1MGC8_ARTAN</name>
<dbReference type="PANTHER" id="PTHR31623">
    <property type="entry name" value="F21J9.9"/>
    <property type="match status" value="1"/>
</dbReference>
<organism evidence="4 5">
    <name type="scientific">Artemisia annua</name>
    <name type="common">Sweet wormwood</name>
    <dbReference type="NCBI Taxonomy" id="35608"/>
    <lineage>
        <taxon>Eukaryota</taxon>
        <taxon>Viridiplantae</taxon>
        <taxon>Streptophyta</taxon>
        <taxon>Embryophyta</taxon>
        <taxon>Tracheophyta</taxon>
        <taxon>Spermatophyta</taxon>
        <taxon>Magnoliopsida</taxon>
        <taxon>eudicotyledons</taxon>
        <taxon>Gunneridae</taxon>
        <taxon>Pentapetalae</taxon>
        <taxon>asterids</taxon>
        <taxon>campanulids</taxon>
        <taxon>Asterales</taxon>
        <taxon>Asteraceae</taxon>
        <taxon>Asteroideae</taxon>
        <taxon>Anthemideae</taxon>
        <taxon>Artemisiinae</taxon>
        <taxon>Artemisia</taxon>
    </lineage>
</organism>
<accession>A0A2U1MGC8</accession>
<evidence type="ECO:0000256" key="2">
    <source>
        <dbReference type="ARBA" id="ARBA00022679"/>
    </source>
</evidence>